<protein>
    <submittedName>
        <fullName evidence="1">Uncharacterized protein</fullName>
    </submittedName>
</protein>
<dbReference type="AlphaFoldDB" id="A0ABD3TA41"/>
<accession>A0ABD3TA41</accession>
<comment type="caution">
    <text evidence="1">The sequence shown here is derived from an EMBL/GenBank/DDBJ whole genome shotgun (WGS) entry which is preliminary data.</text>
</comment>
<evidence type="ECO:0000313" key="2">
    <source>
        <dbReference type="Proteomes" id="UP001634393"/>
    </source>
</evidence>
<sequence>MSSSIPAGSIESIGRSCPILKSFTFNDRAYKYPLVEGYEAKDDEYALAIAKTMPNLRHLRLFGDQMTNEGLQAILDNCQRLESLDLRKCFNIDLTGDLGKRLSRQIKNLRRPSDSTADYEWDAETYDCGSFSDDYYLTDYSDCYSIGDYDDYTNPFSSEYYPDNDSWFFDRLTISDITDYI</sequence>
<dbReference type="EMBL" id="JBJXBP010000004">
    <property type="protein sequence ID" value="KAL3833682.1"/>
    <property type="molecule type" value="Genomic_DNA"/>
</dbReference>
<reference evidence="1 2" key="1">
    <citation type="submission" date="2024-12" db="EMBL/GenBank/DDBJ databases">
        <title>The unique morphological basis and parallel evolutionary history of personate flowers in Penstemon.</title>
        <authorList>
            <person name="Depatie T.H."/>
            <person name="Wessinger C.A."/>
        </authorList>
    </citation>
    <scope>NUCLEOTIDE SEQUENCE [LARGE SCALE GENOMIC DNA]</scope>
    <source>
        <strain evidence="1">WTNN_2</strain>
        <tissue evidence="1">Leaf</tissue>
    </source>
</reference>
<name>A0ABD3TA41_9LAMI</name>
<gene>
    <name evidence="1" type="ORF">ACJIZ3_008418</name>
</gene>
<dbReference type="Proteomes" id="UP001634393">
    <property type="component" value="Unassembled WGS sequence"/>
</dbReference>
<dbReference type="InterPro" id="IPR032675">
    <property type="entry name" value="LRR_dom_sf"/>
</dbReference>
<evidence type="ECO:0000313" key="1">
    <source>
        <dbReference type="EMBL" id="KAL3833682.1"/>
    </source>
</evidence>
<dbReference type="PANTHER" id="PTHR38926:SF2">
    <property type="entry name" value="F-BOX_LRR-REPEAT PROTEIN 21-RELATED"/>
    <property type="match status" value="1"/>
</dbReference>
<dbReference type="Gene3D" id="3.80.10.10">
    <property type="entry name" value="Ribonuclease Inhibitor"/>
    <property type="match status" value="1"/>
</dbReference>
<dbReference type="SUPFAM" id="SSF52047">
    <property type="entry name" value="RNI-like"/>
    <property type="match status" value="1"/>
</dbReference>
<proteinExistence type="predicted"/>
<keyword evidence="2" id="KW-1185">Reference proteome</keyword>
<organism evidence="1 2">
    <name type="scientific">Penstemon smallii</name>
    <dbReference type="NCBI Taxonomy" id="265156"/>
    <lineage>
        <taxon>Eukaryota</taxon>
        <taxon>Viridiplantae</taxon>
        <taxon>Streptophyta</taxon>
        <taxon>Embryophyta</taxon>
        <taxon>Tracheophyta</taxon>
        <taxon>Spermatophyta</taxon>
        <taxon>Magnoliopsida</taxon>
        <taxon>eudicotyledons</taxon>
        <taxon>Gunneridae</taxon>
        <taxon>Pentapetalae</taxon>
        <taxon>asterids</taxon>
        <taxon>lamiids</taxon>
        <taxon>Lamiales</taxon>
        <taxon>Plantaginaceae</taxon>
        <taxon>Cheloneae</taxon>
        <taxon>Penstemon</taxon>
    </lineage>
</organism>
<dbReference type="PANTHER" id="PTHR38926">
    <property type="entry name" value="F-BOX DOMAIN CONTAINING PROTEIN, EXPRESSED"/>
    <property type="match status" value="1"/>
</dbReference>